<reference evidence="3" key="1">
    <citation type="submission" date="2017-08" db="EMBL/GenBank/DDBJ databases">
        <authorList>
            <person name="Huang Z."/>
        </authorList>
    </citation>
    <scope>NUCLEOTIDE SEQUENCE [LARGE SCALE GENOMIC DNA]</scope>
    <source>
        <strain evidence="3">SA5d-4</strain>
    </source>
</reference>
<dbReference type="PANTHER" id="PTHR30050">
    <property type="entry name" value="CHROMOSOMAL REPLICATION INITIATOR PROTEIN DNAA"/>
    <property type="match status" value="1"/>
</dbReference>
<organism evidence="2 3">
    <name type="scientific">Lottiidibacillus patelloidae</name>
    <dbReference type="NCBI Taxonomy" id="2670334"/>
    <lineage>
        <taxon>Bacteria</taxon>
        <taxon>Bacillati</taxon>
        <taxon>Bacillota</taxon>
        <taxon>Bacilli</taxon>
        <taxon>Bacillales</taxon>
        <taxon>Bacillaceae</taxon>
        <taxon>Lottiidibacillus</taxon>
    </lineage>
</organism>
<dbReference type="InterPro" id="IPR003593">
    <property type="entry name" value="AAA+_ATPase"/>
</dbReference>
<evidence type="ECO:0000313" key="3">
    <source>
        <dbReference type="Proteomes" id="UP000217083"/>
    </source>
</evidence>
<dbReference type="PANTHER" id="PTHR30050:SF8">
    <property type="entry name" value="PRIMOSOMAL PROTEIN DNAI"/>
    <property type="match status" value="1"/>
</dbReference>
<name>A0A263BWI0_9BACI</name>
<protein>
    <submittedName>
        <fullName evidence="2">Primosomal protein DnaI</fullName>
    </submittedName>
</protein>
<dbReference type="SMART" id="SM00382">
    <property type="entry name" value="AAA"/>
    <property type="match status" value="1"/>
</dbReference>
<keyword evidence="3" id="KW-1185">Reference proteome</keyword>
<dbReference type="Pfam" id="PF01695">
    <property type="entry name" value="IstB_IS21"/>
    <property type="match status" value="1"/>
</dbReference>
<dbReference type="GO" id="GO:0006260">
    <property type="term" value="P:DNA replication"/>
    <property type="evidence" value="ECO:0007669"/>
    <property type="project" value="TreeGrafter"/>
</dbReference>
<dbReference type="NCBIfam" id="NF006505">
    <property type="entry name" value="PRK08939.1"/>
    <property type="match status" value="1"/>
</dbReference>
<dbReference type="SUPFAM" id="SSF52540">
    <property type="entry name" value="P-loop containing nucleoside triphosphate hydrolases"/>
    <property type="match status" value="1"/>
</dbReference>
<gene>
    <name evidence="2" type="ORF">CIB95_06170</name>
</gene>
<evidence type="ECO:0000313" key="2">
    <source>
        <dbReference type="EMBL" id="OZM57938.1"/>
    </source>
</evidence>
<dbReference type="Gene3D" id="3.40.50.300">
    <property type="entry name" value="P-loop containing nucleotide triphosphate hydrolases"/>
    <property type="match status" value="1"/>
</dbReference>
<accession>A0A263BWI0</accession>
<proteinExistence type="predicted"/>
<dbReference type="RefSeq" id="WP_094923272.1">
    <property type="nucleotide sequence ID" value="NZ_NPIA01000002.1"/>
</dbReference>
<dbReference type="InterPro" id="IPR027417">
    <property type="entry name" value="P-loop_NTPase"/>
</dbReference>
<dbReference type="Proteomes" id="UP000217083">
    <property type="component" value="Unassembled WGS sequence"/>
</dbReference>
<dbReference type="AlphaFoldDB" id="A0A263BWI0"/>
<reference evidence="2 3" key="2">
    <citation type="submission" date="2017-09" db="EMBL/GenBank/DDBJ databases">
        <title>Bacillus patelloidae sp. nov., isolated from the intestinal tract of a marine limpet.</title>
        <authorList>
            <person name="Liu R."/>
            <person name="Dong C."/>
            <person name="Shao Z."/>
        </authorList>
    </citation>
    <scope>NUCLEOTIDE SEQUENCE [LARGE SCALE GENOMIC DNA]</scope>
    <source>
        <strain evidence="2 3">SA5d-4</strain>
    </source>
</reference>
<dbReference type="GO" id="GO:0005524">
    <property type="term" value="F:ATP binding"/>
    <property type="evidence" value="ECO:0007669"/>
    <property type="project" value="InterPro"/>
</dbReference>
<evidence type="ECO:0000259" key="1">
    <source>
        <dbReference type="SMART" id="SM00382"/>
    </source>
</evidence>
<feature type="domain" description="AAA+ ATPase" evidence="1">
    <location>
        <begin position="164"/>
        <end position="290"/>
    </location>
</feature>
<dbReference type="Pfam" id="PF07319">
    <property type="entry name" value="DnaI_N"/>
    <property type="match status" value="1"/>
</dbReference>
<comment type="caution">
    <text evidence="2">The sequence shown here is derived from an EMBL/GenBank/DDBJ whole genome shotgun (WGS) entry which is preliminary data.</text>
</comment>
<sequence length="314" mass="36630">MEPINRTLSKMMNVPKFKERYEMLKQELLNEPQIRSFIAANPELTEAEIEKSLPKLFEYKSQVRDCNECGSVEQCKNMMQGYHPVLIKSRNYIDIKYEACEMKIKSDAKKKHAERIKSLFMPRDVLEASFDKLDEAMHDSHDEDREAAIRRALDFVENYENKRSANGLYLYGPFGVGKTYIMGAIANRLAEKGISSLIVYSPEFFREMKNSIGDQTLQEKLETVKKVPILIFDDLGAETMTSWTRDEILGVILQYRMMEKLPTLYTSNYDYDELEEHLAYSQKNGIERVKAKRIMERIRHLTDSSFVGGKNRRN</sequence>
<dbReference type="InterPro" id="IPR009928">
    <property type="entry name" value="DnaI_N"/>
</dbReference>
<dbReference type="EMBL" id="NPIA01000002">
    <property type="protein sequence ID" value="OZM57938.1"/>
    <property type="molecule type" value="Genomic_DNA"/>
</dbReference>
<dbReference type="InterPro" id="IPR002611">
    <property type="entry name" value="IstB_ATP-bd"/>
</dbReference>
<dbReference type="CDD" id="cd00009">
    <property type="entry name" value="AAA"/>
    <property type="match status" value="1"/>
</dbReference>